<evidence type="ECO:0000256" key="3">
    <source>
        <dbReference type="ARBA" id="ARBA00022989"/>
    </source>
</evidence>
<keyword evidence="3 5" id="KW-1133">Transmembrane helix</keyword>
<dbReference type="Proteomes" id="UP000237105">
    <property type="component" value="Unassembled WGS sequence"/>
</dbReference>
<feature type="transmembrane region" description="Helical" evidence="5">
    <location>
        <begin position="123"/>
        <end position="141"/>
    </location>
</feature>
<dbReference type="AlphaFoldDB" id="A0A2P5BJR4"/>
<evidence type="ECO:0000256" key="2">
    <source>
        <dbReference type="ARBA" id="ARBA00022692"/>
    </source>
</evidence>
<keyword evidence="2 5" id="KW-0812">Transmembrane</keyword>
<protein>
    <recommendedName>
        <fullName evidence="8">Transmembrane protein</fullName>
    </recommendedName>
</protein>
<dbReference type="PANTHER" id="PTHR21576">
    <property type="entry name" value="UNCHARACTERIZED NODULIN-LIKE PROTEIN"/>
    <property type="match status" value="1"/>
</dbReference>
<sequence>MTASLRSIKFLCSMIAAVLLLSCVGHLPVAFSAHIQFTLIISSFCFRAQLLLLFAIISGLFGFRYYSTLYRAGALSSPLGSYTLNVRVADHLYDEALKQMEAPGLVRKAGQELTCNEGKCYKAAFTVVTTVTFGSLVSFILRTRKLYKSDLYRI</sequence>
<evidence type="ECO:0000256" key="1">
    <source>
        <dbReference type="ARBA" id="ARBA00004141"/>
    </source>
</evidence>
<evidence type="ECO:0000313" key="7">
    <source>
        <dbReference type="Proteomes" id="UP000237105"/>
    </source>
</evidence>
<dbReference type="OrthoDB" id="410267at2759"/>
<keyword evidence="7" id="KW-1185">Reference proteome</keyword>
<dbReference type="STRING" id="3476.A0A2P5BJR4"/>
<evidence type="ECO:0008006" key="8">
    <source>
        <dbReference type="Google" id="ProtNLM"/>
    </source>
</evidence>
<gene>
    <name evidence="6" type="ORF">PanWU01x14_232960</name>
</gene>
<dbReference type="PANTHER" id="PTHR21576:SF84">
    <property type="entry name" value="FAMILY PROTEIN, PUTATIVE, EXPRESSED-RELATED"/>
    <property type="match status" value="1"/>
</dbReference>
<comment type="caution">
    <text evidence="6">The sequence shown here is derived from an EMBL/GenBank/DDBJ whole genome shotgun (WGS) entry which is preliminary data.</text>
</comment>
<evidence type="ECO:0000313" key="6">
    <source>
        <dbReference type="EMBL" id="PON49030.1"/>
    </source>
</evidence>
<proteinExistence type="predicted"/>
<organism evidence="6 7">
    <name type="scientific">Parasponia andersonii</name>
    <name type="common">Sponia andersonii</name>
    <dbReference type="NCBI Taxonomy" id="3476"/>
    <lineage>
        <taxon>Eukaryota</taxon>
        <taxon>Viridiplantae</taxon>
        <taxon>Streptophyta</taxon>
        <taxon>Embryophyta</taxon>
        <taxon>Tracheophyta</taxon>
        <taxon>Spermatophyta</taxon>
        <taxon>Magnoliopsida</taxon>
        <taxon>eudicotyledons</taxon>
        <taxon>Gunneridae</taxon>
        <taxon>Pentapetalae</taxon>
        <taxon>rosids</taxon>
        <taxon>fabids</taxon>
        <taxon>Rosales</taxon>
        <taxon>Cannabaceae</taxon>
        <taxon>Parasponia</taxon>
    </lineage>
</organism>
<feature type="transmembrane region" description="Helical" evidence="5">
    <location>
        <begin position="48"/>
        <end position="66"/>
    </location>
</feature>
<evidence type="ECO:0000256" key="5">
    <source>
        <dbReference type="SAM" id="Phobius"/>
    </source>
</evidence>
<keyword evidence="4 5" id="KW-0472">Membrane</keyword>
<name>A0A2P5BJR4_PARAD</name>
<dbReference type="GO" id="GO:0016020">
    <property type="term" value="C:membrane"/>
    <property type="evidence" value="ECO:0007669"/>
    <property type="project" value="UniProtKB-SubCell"/>
</dbReference>
<comment type="subcellular location">
    <subcellularLocation>
        <location evidence="1">Membrane</location>
        <topology evidence="1">Multi-pass membrane protein</topology>
    </subcellularLocation>
</comment>
<dbReference type="PROSITE" id="PS51257">
    <property type="entry name" value="PROKAR_LIPOPROTEIN"/>
    <property type="match status" value="1"/>
</dbReference>
<reference evidence="7" key="1">
    <citation type="submission" date="2016-06" db="EMBL/GenBank/DDBJ databases">
        <title>Parallel loss of symbiosis genes in relatives of nitrogen-fixing non-legume Parasponia.</title>
        <authorList>
            <person name="Van Velzen R."/>
            <person name="Holmer R."/>
            <person name="Bu F."/>
            <person name="Rutten L."/>
            <person name="Van Zeijl A."/>
            <person name="Liu W."/>
            <person name="Santuari L."/>
            <person name="Cao Q."/>
            <person name="Sharma T."/>
            <person name="Shen D."/>
            <person name="Roswanjaya Y."/>
            <person name="Wardhani T."/>
            <person name="Kalhor M.S."/>
            <person name="Jansen J."/>
            <person name="Van den Hoogen J."/>
            <person name="Gungor B."/>
            <person name="Hartog M."/>
            <person name="Hontelez J."/>
            <person name="Verver J."/>
            <person name="Yang W.-C."/>
            <person name="Schijlen E."/>
            <person name="Repin R."/>
            <person name="Schilthuizen M."/>
            <person name="Schranz E."/>
            <person name="Heidstra R."/>
            <person name="Miyata K."/>
            <person name="Fedorova E."/>
            <person name="Kohlen W."/>
            <person name="Bisseling T."/>
            <person name="Smit S."/>
            <person name="Geurts R."/>
        </authorList>
    </citation>
    <scope>NUCLEOTIDE SEQUENCE [LARGE SCALE GENOMIC DNA]</scope>
    <source>
        <strain evidence="7">cv. WU1-14</strain>
    </source>
</reference>
<evidence type="ECO:0000256" key="4">
    <source>
        <dbReference type="ARBA" id="ARBA00023136"/>
    </source>
</evidence>
<accession>A0A2P5BJR4</accession>
<dbReference type="EMBL" id="JXTB01000268">
    <property type="protein sequence ID" value="PON49030.1"/>
    <property type="molecule type" value="Genomic_DNA"/>
</dbReference>